<dbReference type="NCBIfam" id="TIGR02485">
    <property type="entry name" value="CobZ_N-term"/>
    <property type="match status" value="1"/>
</dbReference>
<dbReference type="Gene3D" id="3.50.50.60">
    <property type="entry name" value="FAD/NAD(P)-binding domain"/>
    <property type="match status" value="1"/>
</dbReference>
<protein>
    <submittedName>
        <fullName evidence="6">FAD-dependent tricarballylate dehydrogenase TcuA</fullName>
    </submittedName>
</protein>
<sequence length="470" mass="51115">MKRPTAPPGALKVDVLVAGGGNAAMCAAITAARNGASVLVVEKAPKAWRGGNTRHTRNMRVAHDEGNGILTGPYPFEEFWDDLQRVTKGNTNEELATLTLERSKELWDFLWAQGVRFQPSLGGTLSLGRTNAFFLGGGRSMLNALYRTAEDLGIDIRYDTELIDIDVEDGFFTGATIRDGDGTHRVEARGFVAASGGFEADLDWLADAWGPPAKNFLVRGTPYNTGSVLRLLIDKGFDQIGDPQQCHCVAIDGRAPKFDGGIVTRLDCVPFGIVLNAEGERFYDEGEDFWPKRYAIWGRLVAAQPDQVGHVLIDSKSINLFMPSVYPPERADTLEELCQKIGIDPTKVAETVATFNAACRGSHFDHTVHDDCHTEGLTPPKTHWARPIDTPPFYAYSLRPGITFTYLGIRVDREGHMLFADGAVSPNMFAAGEIMAGNILGEGYLAGIGMTIGSVFGRIAGQGVSTYVRN</sequence>
<keyword evidence="3" id="KW-0274">FAD</keyword>
<dbReference type="SUPFAM" id="SSF56425">
    <property type="entry name" value="Succinate dehydrogenase/fumarate reductase flavoprotein, catalytic domain"/>
    <property type="match status" value="1"/>
</dbReference>
<evidence type="ECO:0000256" key="1">
    <source>
        <dbReference type="ARBA" id="ARBA00001974"/>
    </source>
</evidence>
<dbReference type="InterPro" id="IPR027477">
    <property type="entry name" value="Succ_DH/fumarate_Rdtase_cat_sf"/>
</dbReference>
<evidence type="ECO:0000256" key="2">
    <source>
        <dbReference type="ARBA" id="ARBA00022630"/>
    </source>
</evidence>
<keyword evidence="4" id="KW-0560">Oxidoreductase</keyword>
<dbReference type="InterPro" id="IPR036188">
    <property type="entry name" value="FAD/NAD-bd_sf"/>
</dbReference>
<name>A0A934ILG6_9HYPH</name>
<dbReference type="Gene3D" id="3.90.700.10">
    <property type="entry name" value="Succinate dehydrogenase/fumarate reductase flavoprotein, catalytic domain"/>
    <property type="match status" value="1"/>
</dbReference>
<keyword evidence="2" id="KW-0285">Flavoprotein</keyword>
<dbReference type="Proteomes" id="UP000609531">
    <property type="component" value="Unassembled WGS sequence"/>
</dbReference>
<dbReference type="SUPFAM" id="SSF51905">
    <property type="entry name" value="FAD/NAD(P)-binding domain"/>
    <property type="match status" value="1"/>
</dbReference>
<gene>
    <name evidence="6" type="primary">tcuA</name>
    <name evidence="6" type="ORF">JCR33_02615</name>
</gene>
<comment type="caution">
    <text evidence="6">The sequence shown here is derived from an EMBL/GenBank/DDBJ whole genome shotgun (WGS) entry which is preliminary data.</text>
</comment>
<accession>A0A934ILG6</accession>
<evidence type="ECO:0000313" key="7">
    <source>
        <dbReference type="Proteomes" id="UP000609531"/>
    </source>
</evidence>
<dbReference type="InterPro" id="IPR012831">
    <property type="entry name" value="CobZ"/>
</dbReference>
<dbReference type="PANTHER" id="PTHR43400:SF7">
    <property type="entry name" value="FAD-DEPENDENT OXIDOREDUCTASE 2 FAD BINDING DOMAIN-CONTAINING PROTEIN"/>
    <property type="match status" value="1"/>
</dbReference>
<dbReference type="AlphaFoldDB" id="A0A934ILG6"/>
<evidence type="ECO:0000256" key="3">
    <source>
        <dbReference type="ARBA" id="ARBA00022827"/>
    </source>
</evidence>
<dbReference type="Pfam" id="PF00890">
    <property type="entry name" value="FAD_binding_2"/>
    <property type="match status" value="1"/>
</dbReference>
<dbReference type="InterPro" id="IPR003953">
    <property type="entry name" value="FAD-dep_OxRdtase_2_FAD-bd"/>
</dbReference>
<organism evidence="6 7">
    <name type="scientific">Acuticoccus mangrovi</name>
    <dbReference type="NCBI Taxonomy" id="2796142"/>
    <lineage>
        <taxon>Bacteria</taxon>
        <taxon>Pseudomonadati</taxon>
        <taxon>Pseudomonadota</taxon>
        <taxon>Alphaproteobacteria</taxon>
        <taxon>Hyphomicrobiales</taxon>
        <taxon>Amorphaceae</taxon>
        <taxon>Acuticoccus</taxon>
    </lineage>
</organism>
<keyword evidence="7" id="KW-1185">Reference proteome</keyword>
<evidence type="ECO:0000313" key="6">
    <source>
        <dbReference type="EMBL" id="MBJ3774561.1"/>
    </source>
</evidence>
<evidence type="ECO:0000259" key="5">
    <source>
        <dbReference type="Pfam" id="PF00890"/>
    </source>
</evidence>
<comment type="cofactor">
    <cofactor evidence="1">
        <name>FAD</name>
        <dbReference type="ChEBI" id="CHEBI:57692"/>
    </cofactor>
</comment>
<dbReference type="EMBL" id="JAEKJA010000001">
    <property type="protein sequence ID" value="MBJ3774561.1"/>
    <property type="molecule type" value="Genomic_DNA"/>
</dbReference>
<dbReference type="InterPro" id="IPR050315">
    <property type="entry name" value="FAD-oxidoreductase_2"/>
</dbReference>
<dbReference type="RefSeq" id="WP_198880431.1">
    <property type="nucleotide sequence ID" value="NZ_JAEKJA010000001.1"/>
</dbReference>
<proteinExistence type="predicted"/>
<dbReference type="GO" id="GO:0016491">
    <property type="term" value="F:oxidoreductase activity"/>
    <property type="evidence" value="ECO:0007669"/>
    <property type="project" value="UniProtKB-KW"/>
</dbReference>
<dbReference type="PANTHER" id="PTHR43400">
    <property type="entry name" value="FUMARATE REDUCTASE"/>
    <property type="match status" value="1"/>
</dbReference>
<reference evidence="6" key="1">
    <citation type="submission" date="2020-12" db="EMBL/GenBank/DDBJ databases">
        <title>Bacterial taxonomy.</title>
        <authorList>
            <person name="Pan X."/>
        </authorList>
    </citation>
    <scope>NUCLEOTIDE SEQUENCE</scope>
    <source>
        <strain evidence="6">B2012</strain>
    </source>
</reference>
<evidence type="ECO:0000256" key="4">
    <source>
        <dbReference type="ARBA" id="ARBA00023002"/>
    </source>
</evidence>
<dbReference type="NCBIfam" id="NF006130">
    <property type="entry name" value="PRK08274.1"/>
    <property type="match status" value="1"/>
</dbReference>
<feature type="domain" description="FAD-dependent oxidoreductase 2 FAD-binding" evidence="5">
    <location>
        <begin position="14"/>
        <end position="441"/>
    </location>
</feature>